<proteinExistence type="predicted"/>
<reference evidence="1" key="1">
    <citation type="submission" date="2007-07" db="EMBL/GenBank/DDBJ databases">
        <title>PCAP assembly of the Caenorhabditis remanei genome.</title>
        <authorList>
            <consortium name="The Caenorhabditis remanei Sequencing Consortium"/>
            <person name="Wilson R.K."/>
        </authorList>
    </citation>
    <scope>NUCLEOTIDE SEQUENCE [LARGE SCALE GENOMIC DNA]</scope>
    <source>
        <strain evidence="1">PB4641</strain>
    </source>
</reference>
<sequence length="87" mass="10018">MLSEWCNIWQMNVAPKKCELITFFKSRKKNVKSNPLLNISLNGLRLPKCEIIRDLGVIFSSDLSFDSHINSVIRKDSLSNQYVIKCS</sequence>
<gene>
    <name evidence="1" type="ORF">CRE_23252</name>
</gene>
<dbReference type="OrthoDB" id="5865536at2759"/>
<accession>E3NRP0</accession>
<dbReference type="AlphaFoldDB" id="E3NRP0"/>
<protein>
    <submittedName>
        <fullName evidence="1">Uncharacterized protein</fullName>
    </submittedName>
</protein>
<dbReference type="EMBL" id="DS269763">
    <property type="protein sequence ID" value="EFO88247.1"/>
    <property type="molecule type" value="Genomic_DNA"/>
</dbReference>
<keyword evidence="2" id="KW-1185">Reference proteome</keyword>
<evidence type="ECO:0000313" key="1">
    <source>
        <dbReference type="EMBL" id="EFO88247.1"/>
    </source>
</evidence>
<organism evidence="2">
    <name type="scientific">Caenorhabditis remanei</name>
    <name type="common">Caenorhabditis vulgaris</name>
    <dbReference type="NCBI Taxonomy" id="31234"/>
    <lineage>
        <taxon>Eukaryota</taxon>
        <taxon>Metazoa</taxon>
        <taxon>Ecdysozoa</taxon>
        <taxon>Nematoda</taxon>
        <taxon>Chromadorea</taxon>
        <taxon>Rhabditida</taxon>
        <taxon>Rhabditina</taxon>
        <taxon>Rhabditomorpha</taxon>
        <taxon>Rhabditoidea</taxon>
        <taxon>Rhabditidae</taxon>
        <taxon>Peloderinae</taxon>
        <taxon>Caenorhabditis</taxon>
    </lineage>
</organism>
<dbReference type="InParanoid" id="E3NRP0"/>
<dbReference type="HOGENOM" id="CLU_2485457_0_0_1"/>
<name>E3NRP0_CAERE</name>
<dbReference type="Proteomes" id="UP000008281">
    <property type="component" value="Unassembled WGS sequence"/>
</dbReference>
<evidence type="ECO:0000313" key="2">
    <source>
        <dbReference type="Proteomes" id="UP000008281"/>
    </source>
</evidence>